<feature type="region of interest" description="Disordered" evidence="2">
    <location>
        <begin position="1"/>
        <end position="23"/>
    </location>
</feature>
<evidence type="ECO:0000313" key="3">
    <source>
        <dbReference type="EMBL" id="KAL3079171.1"/>
    </source>
</evidence>
<gene>
    <name evidence="3" type="ORF">niasHT_036224</name>
</gene>
<protein>
    <submittedName>
        <fullName evidence="3">Uncharacterized protein</fullName>
    </submittedName>
</protein>
<dbReference type="Proteomes" id="UP001620626">
    <property type="component" value="Unassembled WGS sequence"/>
</dbReference>
<sequence>MPKSKRRHDDDLSNTSASSSEQQFAAFSHRIDNLEKLLQQLLQAHGKEKVAANSLDQLNLRLEKLEGLVASLVAQTATNPQNINGHNNSTPTVAPKIPWGCPPQFGPSQIARMLNNAIVDSELIKEKSKRAVVERLPEHLNEKDVVKQIAEECGLLDEIDLDNVHRHPRTAREENAKPRIVKIPFSSQKSRNLFLYKFRSTLFKMPVIPHNLTARRDMTLSELQILYDLRKKAFEANQTAGVYKYIVIDLELKTLSNPKPLRTRVS</sequence>
<evidence type="ECO:0000256" key="2">
    <source>
        <dbReference type="SAM" id="MobiDB-lite"/>
    </source>
</evidence>
<evidence type="ECO:0000313" key="4">
    <source>
        <dbReference type="Proteomes" id="UP001620626"/>
    </source>
</evidence>
<keyword evidence="1" id="KW-0175">Coiled coil</keyword>
<organism evidence="3 4">
    <name type="scientific">Heterodera trifolii</name>
    <dbReference type="NCBI Taxonomy" id="157864"/>
    <lineage>
        <taxon>Eukaryota</taxon>
        <taxon>Metazoa</taxon>
        <taxon>Ecdysozoa</taxon>
        <taxon>Nematoda</taxon>
        <taxon>Chromadorea</taxon>
        <taxon>Rhabditida</taxon>
        <taxon>Tylenchina</taxon>
        <taxon>Tylenchomorpha</taxon>
        <taxon>Tylenchoidea</taxon>
        <taxon>Heteroderidae</taxon>
        <taxon>Heteroderinae</taxon>
        <taxon>Heterodera</taxon>
    </lineage>
</organism>
<feature type="coiled-coil region" evidence="1">
    <location>
        <begin position="24"/>
        <end position="75"/>
    </location>
</feature>
<comment type="caution">
    <text evidence="3">The sequence shown here is derived from an EMBL/GenBank/DDBJ whole genome shotgun (WGS) entry which is preliminary data.</text>
</comment>
<dbReference type="AlphaFoldDB" id="A0ABD2IJ67"/>
<proteinExistence type="predicted"/>
<evidence type="ECO:0000256" key="1">
    <source>
        <dbReference type="SAM" id="Coils"/>
    </source>
</evidence>
<dbReference type="PANTHER" id="PTHR21459:SF2">
    <property type="entry name" value="PROTEIN CBG08968"/>
    <property type="match status" value="1"/>
</dbReference>
<dbReference type="EMBL" id="JBICBT010001195">
    <property type="protein sequence ID" value="KAL3079171.1"/>
    <property type="molecule type" value="Genomic_DNA"/>
</dbReference>
<keyword evidence="4" id="KW-1185">Reference proteome</keyword>
<name>A0ABD2IJ67_9BILA</name>
<accession>A0ABD2IJ67</accession>
<dbReference type="PANTHER" id="PTHR21459">
    <property type="entry name" value="PROTEIN CBG08968"/>
    <property type="match status" value="1"/>
</dbReference>
<reference evidence="3 4" key="1">
    <citation type="submission" date="2024-10" db="EMBL/GenBank/DDBJ databases">
        <authorList>
            <person name="Kim D."/>
        </authorList>
    </citation>
    <scope>NUCLEOTIDE SEQUENCE [LARGE SCALE GENOMIC DNA]</scope>
    <source>
        <strain evidence="3">BH-2024</strain>
    </source>
</reference>